<proteinExistence type="inferred from homology"/>
<comment type="caution">
    <text evidence="5">The sequence shown here is derived from an EMBL/GenBank/DDBJ whole genome shotgun (WGS) entry which is preliminary data.</text>
</comment>
<gene>
    <name evidence="5" type="ORF">RJ640_019309</name>
</gene>
<name>A0AA88ULC4_9ASTE</name>
<dbReference type="InterPro" id="IPR035595">
    <property type="entry name" value="UDP_glycos_trans_CS"/>
</dbReference>
<dbReference type="FunFam" id="3.40.50.2000:FF:000060">
    <property type="entry name" value="Glycosyltransferase"/>
    <property type="match status" value="1"/>
</dbReference>
<dbReference type="GO" id="GO:0016138">
    <property type="term" value="P:glycoside biosynthetic process"/>
    <property type="evidence" value="ECO:0007669"/>
    <property type="project" value="UniProtKB-ARBA"/>
</dbReference>
<dbReference type="CDD" id="cd03784">
    <property type="entry name" value="GT1_Gtf-like"/>
    <property type="match status" value="1"/>
</dbReference>
<comment type="similarity">
    <text evidence="1 4">Belongs to the UDP-glycosyltransferase family.</text>
</comment>
<dbReference type="SUPFAM" id="SSF53756">
    <property type="entry name" value="UDP-Glycosyltransferase/glycogen phosphorylase"/>
    <property type="match status" value="1"/>
</dbReference>
<evidence type="ECO:0000313" key="6">
    <source>
        <dbReference type="Proteomes" id="UP001187471"/>
    </source>
</evidence>
<dbReference type="EMBL" id="JAVXUO010001119">
    <property type="protein sequence ID" value="KAK2985813.1"/>
    <property type="molecule type" value="Genomic_DNA"/>
</dbReference>
<evidence type="ECO:0008006" key="7">
    <source>
        <dbReference type="Google" id="ProtNLM"/>
    </source>
</evidence>
<dbReference type="PANTHER" id="PTHR48044">
    <property type="entry name" value="GLYCOSYLTRANSFERASE"/>
    <property type="match status" value="1"/>
</dbReference>
<keyword evidence="2 4" id="KW-0328">Glycosyltransferase</keyword>
<dbReference type="PROSITE" id="PS00375">
    <property type="entry name" value="UDPGT"/>
    <property type="match status" value="1"/>
</dbReference>
<dbReference type="InterPro" id="IPR002213">
    <property type="entry name" value="UDP_glucos_trans"/>
</dbReference>
<accession>A0AA88ULC4</accession>
<evidence type="ECO:0000256" key="1">
    <source>
        <dbReference type="ARBA" id="ARBA00009995"/>
    </source>
</evidence>
<dbReference type="Gene3D" id="3.40.50.2000">
    <property type="entry name" value="Glycogen Phosphorylase B"/>
    <property type="match status" value="1"/>
</dbReference>
<keyword evidence="6" id="KW-1185">Reference proteome</keyword>
<reference evidence="5" key="1">
    <citation type="submission" date="2022-12" db="EMBL/GenBank/DDBJ databases">
        <title>Draft genome assemblies for two species of Escallonia (Escalloniales).</title>
        <authorList>
            <person name="Chanderbali A."/>
            <person name="Dervinis C."/>
            <person name="Anghel I."/>
            <person name="Soltis D."/>
            <person name="Soltis P."/>
            <person name="Zapata F."/>
        </authorList>
    </citation>
    <scope>NUCLEOTIDE SEQUENCE</scope>
    <source>
        <strain evidence="5">UCBG92.1500</strain>
        <tissue evidence="5">Leaf</tissue>
    </source>
</reference>
<protein>
    <recommendedName>
        <fullName evidence="7">Zeatin O-glucosyltransferase</fullName>
    </recommendedName>
</protein>
<dbReference type="GO" id="GO:0008194">
    <property type="term" value="F:UDP-glycosyltransferase activity"/>
    <property type="evidence" value="ECO:0007669"/>
    <property type="project" value="InterPro"/>
</dbReference>
<dbReference type="PANTHER" id="PTHR48044:SF22">
    <property type="entry name" value="GLYCOSYLTRANSFERASE"/>
    <property type="match status" value="1"/>
</dbReference>
<keyword evidence="3 4" id="KW-0808">Transferase</keyword>
<dbReference type="Pfam" id="PF00201">
    <property type="entry name" value="UDPGT"/>
    <property type="match status" value="1"/>
</dbReference>
<sequence length="223" mass="24861">MDSRRWKQTCSSLRPTLKGCPSRTYALDVYVSFGTTTSLTDEQIKELAIGLEQSGQKFIWVLRDADKGDVFEGEERKTELPRGYEERIEGKGMVVRDWAPQLEILGHPSTGGFMSHCGWNSCMESITLGVPIAAWPMHSDQPRNAVLITRVLKIGIAVKDWTLRDDLVTSSTVEKAVRRLMASQEGADIRKSAQKMCGAARTAVDEGGVTRMELETFIAHITR</sequence>
<evidence type="ECO:0000256" key="2">
    <source>
        <dbReference type="ARBA" id="ARBA00022676"/>
    </source>
</evidence>
<evidence type="ECO:0000313" key="5">
    <source>
        <dbReference type="EMBL" id="KAK2985813.1"/>
    </source>
</evidence>
<dbReference type="Proteomes" id="UP001187471">
    <property type="component" value="Unassembled WGS sequence"/>
</dbReference>
<evidence type="ECO:0000256" key="3">
    <source>
        <dbReference type="ARBA" id="ARBA00022679"/>
    </source>
</evidence>
<organism evidence="5 6">
    <name type="scientific">Escallonia rubra</name>
    <dbReference type="NCBI Taxonomy" id="112253"/>
    <lineage>
        <taxon>Eukaryota</taxon>
        <taxon>Viridiplantae</taxon>
        <taxon>Streptophyta</taxon>
        <taxon>Embryophyta</taxon>
        <taxon>Tracheophyta</taxon>
        <taxon>Spermatophyta</taxon>
        <taxon>Magnoliopsida</taxon>
        <taxon>eudicotyledons</taxon>
        <taxon>Gunneridae</taxon>
        <taxon>Pentapetalae</taxon>
        <taxon>asterids</taxon>
        <taxon>campanulids</taxon>
        <taxon>Escalloniales</taxon>
        <taxon>Escalloniaceae</taxon>
        <taxon>Escallonia</taxon>
    </lineage>
</organism>
<evidence type="ECO:0000256" key="4">
    <source>
        <dbReference type="RuleBase" id="RU003718"/>
    </source>
</evidence>
<dbReference type="AlphaFoldDB" id="A0AA88ULC4"/>